<evidence type="ECO:0000313" key="2">
    <source>
        <dbReference type="Proteomes" id="UP001222325"/>
    </source>
</evidence>
<dbReference type="PANTHER" id="PTHR42115">
    <property type="entry name" value="BETA-SYNTHASE (BETA-THIONASE), PUTATIVE (AFU_ORTHOLOGUE AFUA_3G08420)-RELATED"/>
    <property type="match status" value="1"/>
</dbReference>
<comment type="caution">
    <text evidence="1">The sequence shown here is derived from an EMBL/GenBank/DDBJ whole genome shotgun (WGS) entry which is preliminary data.</text>
</comment>
<evidence type="ECO:0000313" key="1">
    <source>
        <dbReference type="EMBL" id="KAJ7096755.1"/>
    </source>
</evidence>
<dbReference type="AlphaFoldDB" id="A0AAD6UA99"/>
<gene>
    <name evidence="1" type="ORF">B0H15DRAFT_826365</name>
</gene>
<dbReference type="EMBL" id="JARJCN010000011">
    <property type="protein sequence ID" value="KAJ7096755.1"/>
    <property type="molecule type" value="Genomic_DNA"/>
</dbReference>
<dbReference type="SUPFAM" id="SSF54631">
    <property type="entry name" value="CBS-domain pair"/>
    <property type="match status" value="1"/>
</dbReference>
<evidence type="ECO:0008006" key="3">
    <source>
        <dbReference type="Google" id="ProtNLM"/>
    </source>
</evidence>
<dbReference type="InterPro" id="IPR046342">
    <property type="entry name" value="CBS_dom_sf"/>
</dbReference>
<dbReference type="Proteomes" id="UP001222325">
    <property type="component" value="Unassembled WGS sequence"/>
</dbReference>
<sequence length="155" mass="17187">MMATAMAVAPPHLFAPPDKYRGAVVEDLQLPPAFTVYAGEAISRAIALAYERDFSHIPVLDRRRRPLGYIEVATLKAQWEAGNADANDTVLNYMTKFKRTASQPYTLITPATALSELEGFLQHNIFAIVTDPSRKFVIALATPQDLDTFFSRRGS</sequence>
<protein>
    <recommendedName>
        <fullName evidence="3">CBS domain-containing protein</fullName>
    </recommendedName>
</protein>
<organism evidence="1 2">
    <name type="scientific">Mycena belliarum</name>
    <dbReference type="NCBI Taxonomy" id="1033014"/>
    <lineage>
        <taxon>Eukaryota</taxon>
        <taxon>Fungi</taxon>
        <taxon>Dikarya</taxon>
        <taxon>Basidiomycota</taxon>
        <taxon>Agaricomycotina</taxon>
        <taxon>Agaricomycetes</taxon>
        <taxon>Agaricomycetidae</taxon>
        <taxon>Agaricales</taxon>
        <taxon>Marasmiineae</taxon>
        <taxon>Mycenaceae</taxon>
        <taxon>Mycena</taxon>
    </lineage>
</organism>
<name>A0AAD6UA99_9AGAR</name>
<reference evidence="1" key="1">
    <citation type="submission" date="2023-03" db="EMBL/GenBank/DDBJ databases">
        <title>Massive genome expansion in bonnet fungi (Mycena s.s.) driven by repeated elements and novel gene families across ecological guilds.</title>
        <authorList>
            <consortium name="Lawrence Berkeley National Laboratory"/>
            <person name="Harder C.B."/>
            <person name="Miyauchi S."/>
            <person name="Viragh M."/>
            <person name="Kuo A."/>
            <person name="Thoen E."/>
            <person name="Andreopoulos B."/>
            <person name="Lu D."/>
            <person name="Skrede I."/>
            <person name="Drula E."/>
            <person name="Henrissat B."/>
            <person name="Morin E."/>
            <person name="Kohler A."/>
            <person name="Barry K."/>
            <person name="LaButti K."/>
            <person name="Morin E."/>
            <person name="Salamov A."/>
            <person name="Lipzen A."/>
            <person name="Mereny Z."/>
            <person name="Hegedus B."/>
            <person name="Baldrian P."/>
            <person name="Stursova M."/>
            <person name="Weitz H."/>
            <person name="Taylor A."/>
            <person name="Grigoriev I.V."/>
            <person name="Nagy L.G."/>
            <person name="Martin F."/>
            <person name="Kauserud H."/>
        </authorList>
    </citation>
    <scope>NUCLEOTIDE SEQUENCE</scope>
    <source>
        <strain evidence="1">CBHHK173m</strain>
    </source>
</reference>
<proteinExistence type="predicted"/>
<dbReference type="PANTHER" id="PTHR42115:SF1">
    <property type="entry name" value="BETA-SYNTHASE (BETA-THIONASE), PUTATIVE (AFU_ORTHOLOGUE AFUA_3G08420)-RELATED"/>
    <property type="match status" value="1"/>
</dbReference>
<keyword evidence="2" id="KW-1185">Reference proteome</keyword>
<accession>A0AAD6UA99</accession>
<dbReference type="Gene3D" id="3.10.580.10">
    <property type="entry name" value="CBS-domain"/>
    <property type="match status" value="1"/>
</dbReference>